<evidence type="ECO:0000313" key="4">
    <source>
        <dbReference type="Proteomes" id="UP000887159"/>
    </source>
</evidence>
<protein>
    <submittedName>
        <fullName evidence="3">Tigger transposable element-derived protein 4</fullName>
    </submittedName>
</protein>
<dbReference type="GO" id="GO:0003677">
    <property type="term" value="F:DNA binding"/>
    <property type="evidence" value="ECO:0007669"/>
    <property type="project" value="InterPro"/>
</dbReference>
<dbReference type="InterPro" id="IPR009057">
    <property type="entry name" value="Homeodomain-like_sf"/>
</dbReference>
<keyword evidence="4" id="KW-1185">Reference proteome</keyword>
<feature type="domain" description="HTH psq-type" evidence="2">
    <location>
        <begin position="10"/>
        <end position="55"/>
    </location>
</feature>
<evidence type="ECO:0000256" key="1">
    <source>
        <dbReference type="ARBA" id="ARBA00004123"/>
    </source>
</evidence>
<dbReference type="EMBL" id="BMAU01021206">
    <property type="protein sequence ID" value="GFX99146.1"/>
    <property type="molecule type" value="Genomic_DNA"/>
</dbReference>
<sequence length="100" mass="11651">MAKSSRGKQTAISLRMKIELLKAVDQKQKKTEICKDIGIANSTLSTIIKKRENITKIFEQSKIQSERKRMRTAKHEDLEKALLVWLKNKRGIRILPYQDL</sequence>
<evidence type="ECO:0000259" key="2">
    <source>
        <dbReference type="Pfam" id="PF04218"/>
    </source>
</evidence>
<reference evidence="3" key="1">
    <citation type="submission" date="2020-08" db="EMBL/GenBank/DDBJ databases">
        <title>Multicomponent nature underlies the extraordinary mechanical properties of spider dragline silk.</title>
        <authorList>
            <person name="Kono N."/>
            <person name="Nakamura H."/>
            <person name="Mori M."/>
            <person name="Yoshida Y."/>
            <person name="Ohtoshi R."/>
            <person name="Malay A.D."/>
            <person name="Moran D.A.P."/>
            <person name="Tomita M."/>
            <person name="Numata K."/>
            <person name="Arakawa K."/>
        </authorList>
    </citation>
    <scope>NUCLEOTIDE SEQUENCE</scope>
</reference>
<organism evidence="3 4">
    <name type="scientific">Trichonephila clavipes</name>
    <name type="common">Golden silk orbweaver</name>
    <name type="synonym">Nephila clavipes</name>
    <dbReference type="NCBI Taxonomy" id="2585209"/>
    <lineage>
        <taxon>Eukaryota</taxon>
        <taxon>Metazoa</taxon>
        <taxon>Ecdysozoa</taxon>
        <taxon>Arthropoda</taxon>
        <taxon>Chelicerata</taxon>
        <taxon>Arachnida</taxon>
        <taxon>Araneae</taxon>
        <taxon>Araneomorphae</taxon>
        <taxon>Entelegynae</taxon>
        <taxon>Araneoidea</taxon>
        <taxon>Nephilidae</taxon>
        <taxon>Trichonephila</taxon>
    </lineage>
</organism>
<dbReference type="Pfam" id="PF04218">
    <property type="entry name" value="CENP-B_N"/>
    <property type="match status" value="1"/>
</dbReference>
<gene>
    <name evidence="3" type="primary">TIGD4_2</name>
    <name evidence="3" type="ORF">TNCV_2493271</name>
</gene>
<dbReference type="Proteomes" id="UP000887159">
    <property type="component" value="Unassembled WGS sequence"/>
</dbReference>
<proteinExistence type="predicted"/>
<dbReference type="SUPFAM" id="SSF46689">
    <property type="entry name" value="Homeodomain-like"/>
    <property type="match status" value="1"/>
</dbReference>
<comment type="subcellular location">
    <subcellularLocation>
        <location evidence="1">Nucleus</location>
    </subcellularLocation>
</comment>
<dbReference type="AlphaFoldDB" id="A0A8X6RP31"/>
<accession>A0A8X6RP31</accession>
<dbReference type="InterPro" id="IPR007889">
    <property type="entry name" value="HTH_Psq"/>
</dbReference>
<name>A0A8X6RP31_TRICX</name>
<evidence type="ECO:0000313" key="3">
    <source>
        <dbReference type="EMBL" id="GFX99146.1"/>
    </source>
</evidence>
<comment type="caution">
    <text evidence="3">The sequence shown here is derived from an EMBL/GenBank/DDBJ whole genome shotgun (WGS) entry which is preliminary data.</text>
</comment>
<dbReference type="GO" id="GO:0005634">
    <property type="term" value="C:nucleus"/>
    <property type="evidence" value="ECO:0007669"/>
    <property type="project" value="UniProtKB-SubCell"/>
</dbReference>
<dbReference type="Gene3D" id="1.10.10.60">
    <property type="entry name" value="Homeodomain-like"/>
    <property type="match status" value="1"/>
</dbReference>